<keyword evidence="2" id="KW-1185">Reference proteome</keyword>
<organism evidence="1 2">
    <name type="scientific">Rosa chinensis</name>
    <name type="common">China rose</name>
    <dbReference type="NCBI Taxonomy" id="74649"/>
    <lineage>
        <taxon>Eukaryota</taxon>
        <taxon>Viridiplantae</taxon>
        <taxon>Streptophyta</taxon>
        <taxon>Embryophyta</taxon>
        <taxon>Tracheophyta</taxon>
        <taxon>Spermatophyta</taxon>
        <taxon>Magnoliopsida</taxon>
        <taxon>eudicotyledons</taxon>
        <taxon>Gunneridae</taxon>
        <taxon>Pentapetalae</taxon>
        <taxon>rosids</taxon>
        <taxon>fabids</taxon>
        <taxon>Rosales</taxon>
        <taxon>Rosaceae</taxon>
        <taxon>Rosoideae</taxon>
        <taxon>Rosoideae incertae sedis</taxon>
        <taxon>Rosa</taxon>
    </lineage>
</organism>
<dbReference type="Proteomes" id="UP000238479">
    <property type="component" value="Chromosome 7"/>
</dbReference>
<gene>
    <name evidence="1" type="ORF">RchiOBHm_Chr7g0206151</name>
</gene>
<comment type="caution">
    <text evidence="1">The sequence shown here is derived from an EMBL/GenBank/DDBJ whole genome shotgun (WGS) entry which is preliminary data.</text>
</comment>
<dbReference type="EMBL" id="PDCK01000045">
    <property type="protein sequence ID" value="PRQ18448.1"/>
    <property type="molecule type" value="Genomic_DNA"/>
</dbReference>
<proteinExistence type="predicted"/>
<reference evidence="1 2" key="1">
    <citation type="journal article" date="2018" name="Nat. Genet.">
        <title>The Rosa genome provides new insights in the design of modern roses.</title>
        <authorList>
            <person name="Bendahmane M."/>
        </authorList>
    </citation>
    <scope>NUCLEOTIDE SEQUENCE [LARGE SCALE GENOMIC DNA]</scope>
    <source>
        <strain evidence="2">cv. Old Blush</strain>
    </source>
</reference>
<dbReference type="Gramene" id="PRQ18448">
    <property type="protein sequence ID" value="PRQ18448"/>
    <property type="gene ID" value="RchiOBHm_Chr7g0206151"/>
</dbReference>
<accession>A0A2P6P946</accession>
<evidence type="ECO:0000313" key="1">
    <source>
        <dbReference type="EMBL" id="PRQ18448.1"/>
    </source>
</evidence>
<name>A0A2P6P946_ROSCH</name>
<protein>
    <submittedName>
        <fullName evidence="1">Uncharacterized protein</fullName>
    </submittedName>
</protein>
<sequence length="58" mass="6549">MKECFSFTCPSMWDKQGYYSSLLSLEACRKLCYGGILARAERWLPGGGFVTSGYRRVA</sequence>
<evidence type="ECO:0000313" key="2">
    <source>
        <dbReference type="Proteomes" id="UP000238479"/>
    </source>
</evidence>
<dbReference type="AlphaFoldDB" id="A0A2P6P946"/>